<dbReference type="GO" id="GO:0008146">
    <property type="term" value="F:sulfotransferase activity"/>
    <property type="evidence" value="ECO:0007669"/>
    <property type="project" value="InterPro"/>
</dbReference>
<dbReference type="PANTHER" id="PTHR10605">
    <property type="entry name" value="HEPARAN SULFATE SULFOTRANSFERASE"/>
    <property type="match status" value="1"/>
</dbReference>
<gene>
    <name evidence="2" type="ORF">G7077_09425</name>
</gene>
<evidence type="ECO:0000256" key="1">
    <source>
        <dbReference type="ARBA" id="ARBA00022679"/>
    </source>
</evidence>
<sequence length="335" mass="38230">MTDQRDGPSGDTLPSFAAVVGAPRCGTTAISRYIRAHPDVCFAKPKEPHFFILNDFHDVADNELRERVDRDYLDRFFGECRDNASMLAEGSVSYLYAADKMDAILRIWPEAKFIISVRDPLQLLPSIHQRLLYQGDENVRDFDKAWRLTKVRAEGKKIPRSCLDPRLLRYDEVGRLGANVEAFFNAVGRERCLVVVYDDIAADADAVFEQVRLFLGLKPFVYQEERRRRESRGFRFGWLQRLLKRPPVVTRAVLAGEQFRRRVAKRPAKQPGAVARGLMSARKRLIALNQTAPPPPSMSDEVRSEIRALLSPDIDRLATLIGRDLSHWLGRSQPN</sequence>
<dbReference type="AlphaFoldDB" id="A0A6G7YQR2"/>
<keyword evidence="1 2" id="KW-0808">Transferase</keyword>
<proteinExistence type="predicted"/>
<organism evidence="2 3">
    <name type="scientific">Sphingomonas piscis</name>
    <dbReference type="NCBI Taxonomy" id="2714943"/>
    <lineage>
        <taxon>Bacteria</taxon>
        <taxon>Pseudomonadati</taxon>
        <taxon>Pseudomonadota</taxon>
        <taxon>Alphaproteobacteria</taxon>
        <taxon>Sphingomonadales</taxon>
        <taxon>Sphingomonadaceae</taxon>
        <taxon>Sphingomonas</taxon>
    </lineage>
</organism>
<evidence type="ECO:0000313" key="2">
    <source>
        <dbReference type="EMBL" id="QIK79081.1"/>
    </source>
</evidence>
<dbReference type="InterPro" id="IPR037359">
    <property type="entry name" value="NST/OST"/>
</dbReference>
<dbReference type="SUPFAM" id="SSF52540">
    <property type="entry name" value="P-loop containing nucleoside triphosphate hydrolases"/>
    <property type="match status" value="1"/>
</dbReference>
<dbReference type="RefSeq" id="WP_166411472.1">
    <property type="nucleotide sequence ID" value="NZ_CP049869.1"/>
</dbReference>
<reference evidence="2 3" key="1">
    <citation type="submission" date="2020-03" db="EMBL/GenBank/DDBJ databases">
        <title>Sphingomonas sp. nov., isolated from fish.</title>
        <authorList>
            <person name="Hyun D.-W."/>
            <person name="Bae J.-W."/>
        </authorList>
    </citation>
    <scope>NUCLEOTIDE SEQUENCE [LARGE SCALE GENOMIC DNA]</scope>
    <source>
        <strain evidence="2 3">HDW15B</strain>
    </source>
</reference>
<keyword evidence="3" id="KW-1185">Reference proteome</keyword>
<dbReference type="PANTHER" id="PTHR10605:SF56">
    <property type="entry name" value="BIFUNCTIONAL HEPARAN SULFATE N-DEACETYLASE_N-SULFOTRANSFERASE"/>
    <property type="match status" value="1"/>
</dbReference>
<dbReference type="Pfam" id="PF13469">
    <property type="entry name" value="Sulfotransfer_3"/>
    <property type="match status" value="1"/>
</dbReference>
<dbReference type="EMBL" id="CP049869">
    <property type="protein sequence ID" value="QIK79081.1"/>
    <property type="molecule type" value="Genomic_DNA"/>
</dbReference>
<dbReference type="Gene3D" id="3.40.50.300">
    <property type="entry name" value="P-loop containing nucleotide triphosphate hydrolases"/>
    <property type="match status" value="1"/>
</dbReference>
<evidence type="ECO:0000313" key="3">
    <source>
        <dbReference type="Proteomes" id="UP000503222"/>
    </source>
</evidence>
<protein>
    <submittedName>
        <fullName evidence="2">Sulfotransferase</fullName>
    </submittedName>
</protein>
<dbReference type="InterPro" id="IPR027417">
    <property type="entry name" value="P-loop_NTPase"/>
</dbReference>
<accession>A0A6G7YQR2</accession>
<dbReference type="Proteomes" id="UP000503222">
    <property type="component" value="Chromosome"/>
</dbReference>
<name>A0A6G7YQR2_9SPHN</name>
<dbReference type="KEGG" id="spii:G7077_09425"/>